<evidence type="ECO:0000313" key="2">
    <source>
        <dbReference type="EMBL" id="KPV54240.1"/>
    </source>
</evidence>
<feature type="region of interest" description="Disordered" evidence="1">
    <location>
        <begin position="204"/>
        <end position="234"/>
    </location>
</feature>
<feature type="non-terminal residue" evidence="2">
    <location>
        <position position="234"/>
    </location>
</feature>
<organism evidence="2 3">
    <name type="scientific">Kouleothrix aurantiaca</name>
    <dbReference type="NCBI Taxonomy" id="186479"/>
    <lineage>
        <taxon>Bacteria</taxon>
        <taxon>Bacillati</taxon>
        <taxon>Chloroflexota</taxon>
        <taxon>Chloroflexia</taxon>
        <taxon>Chloroflexales</taxon>
        <taxon>Roseiflexineae</taxon>
        <taxon>Roseiflexaceae</taxon>
        <taxon>Kouleothrix</taxon>
    </lineage>
</organism>
<protein>
    <recommendedName>
        <fullName evidence="4">Methyltransferase type 11 domain-containing protein</fullName>
    </recommendedName>
</protein>
<keyword evidence="3" id="KW-1185">Reference proteome</keyword>
<evidence type="ECO:0008006" key="4">
    <source>
        <dbReference type="Google" id="ProtNLM"/>
    </source>
</evidence>
<gene>
    <name evidence="2" type="ORF">SE17_04990</name>
</gene>
<evidence type="ECO:0000313" key="3">
    <source>
        <dbReference type="Proteomes" id="UP000050509"/>
    </source>
</evidence>
<reference evidence="2 3" key="1">
    <citation type="submission" date="2015-09" db="EMBL/GenBank/DDBJ databases">
        <title>Draft genome sequence of Kouleothrix aurantiaca JCM 19913.</title>
        <authorList>
            <person name="Hemp J."/>
        </authorList>
    </citation>
    <scope>NUCLEOTIDE SEQUENCE [LARGE SCALE GENOMIC DNA]</scope>
    <source>
        <strain evidence="2 3">COM-B</strain>
    </source>
</reference>
<comment type="caution">
    <text evidence="2">The sequence shown here is derived from an EMBL/GenBank/DDBJ whole genome shotgun (WGS) entry which is preliminary data.</text>
</comment>
<dbReference type="AlphaFoldDB" id="A0A0P9FC03"/>
<dbReference type="Proteomes" id="UP000050509">
    <property type="component" value="Unassembled WGS sequence"/>
</dbReference>
<name>A0A0P9FC03_9CHLR</name>
<evidence type="ECO:0000256" key="1">
    <source>
        <dbReference type="SAM" id="MobiDB-lite"/>
    </source>
</evidence>
<sequence>MLDTTLATEFLPGTNVKGEVAGANWLFLLPHINVARAVCFGAPARAALAALARAAGEVLVCADGAALDQVNSVALSLGLLNVRLMTDTLSLPQGGANLVFIADAEQLARFSADAALVKELQRLIAPDGVVYVEQPGLIAGKRDQAAIRKLAAAIGAPQRFWLTPLGGEMHTAIPESDRATTAYFLRYGLTSRSVNLSNLKRAVRARSGSNGAPKTPGQPRPSGAPRARRGLKTK</sequence>
<dbReference type="EMBL" id="LJCR01000089">
    <property type="protein sequence ID" value="KPV54240.1"/>
    <property type="molecule type" value="Genomic_DNA"/>
</dbReference>
<proteinExistence type="predicted"/>
<accession>A0A0P9FC03</accession>